<dbReference type="STRING" id="1227456.C450_05405"/>
<evidence type="ECO:0000256" key="1">
    <source>
        <dbReference type="ARBA" id="ARBA00022741"/>
    </source>
</evidence>
<protein>
    <submittedName>
        <fullName evidence="6">Helicase</fullName>
    </submittedName>
</protein>
<proteinExistence type="predicted"/>
<sequence>MKDPAARAEQMQEAYHDYFVGRGGRAARTVANRLVEGEDALTGMRGPYLQALDIPNWSGRSWDAFARSEYLEPHIRRAFTKIGFERLYDFQERSIEAILDGDDTVITAATGRGKTEAWLIPILNRILKNKRYGQSDDDTSVKATLIYPTKALAQDQLKRLLQYLYLINKQLTSEQQITVGIYDGDTPRNVGESGAEGYLNATFRHFECPGYNDELAKCQDCGGGVRIRNTGARFKLIPEKAHCEDDDPNDVPLDFLRLTKNDILEDGVDILLTNPDTINYRLINTNAEDEHERFIYEPEFLVFDEVHTYDGLFGSYTSMLMKRVRSLREERGVDDLQLIASSATVENDLELFQKVSGAVDVNQVSESPRGLDGNVPEKVPEALTSYSLSVDRILRAMTAPDDVVPGLDAFDYTLEDASRYDRTRRETLVSDALFDHLTEVENDPGAQVVRYVHQLLYDEPLTQSQLHDELATVLDLDAEEASTLVSNVRTLGELSGMLENRSHVFSWPIDGFYTCPLCDATYRSPQDDCRECGFDFVTRSTYCRHCSDEHLVAWYCPSCDQLEPYTPTEHGTIDQDEEHVCRRCEDVRDDIVQMVRATFQPFLECRNCRHRTERTTIRDCPECDSKTVRTEEESFTCVNPQCEATQEAERVCENCDGTDFALATIDGRFDCPDCGETYEHPKQAPDQCVDCGSSLSLTRFLPWVCDNSDCSRIHFEESPNRCDCGSSTFVKRGLFEIHHDQHCRSCETAFIGDEGCECDDPDVYPRTGHHQAYKTIDIHGRIHTMSSQRSAVPCPHPYARYEIDRRFDELMRGPSNLAVTTSQYMLRRVADEEGQQAAKLLSFADSHRDMKELSRDFSEPEAETLLDQLVIESISSHNGGNQWNTFDQVLEDTADIVDEVNDALEPPQVTRSVEFDLLSRLKDQPRKRWDDGDALRDRLARRALKHTYSQRLGERDGSLAEEGLIDVRFAPGLDDLANDERTIVRELADEGNDYRVANFDQPSPDQSAEAVIEELVDRNILAYGNTEEYVSFDPSALAITAAGDGDGIRFDPELERYYTTLDHQFGLDTQAAVRSETSLAERASISHPRFTQRAHRAEHSQTRILISEEYLGATNKRKRRELEYLFREENYPHHLSSGPTMELGVDIGDLDALLLYGTPPNMNAYLQRVGRAGRRSHSSMVHSVSQRNPIDYYYYDHPDELIDTDPTPVPLNEHNEEVLRVSLSWGIFDYVAANFTIPWDVSHHGRARSIDDGDTYHRRSILDESEREDASKLTHVMSLGANTLSLGADDSKLDVFGEVVDDHKRDIADYLDTFLDYRYCEDCERRYAVGDARETCIKSDCDGEIRYAKDEFGHLVEDALENFDERYITGYREYNRTLEDELSDLKRRNSRLRRDQQRAGSDERARIMRQRRGLKDRIEVLGDYLSDLGDTSYFDFLRKSRGSKYDFSMRSVATTAGLTLVDEGYNRRNVGNQESGRAMQMALSELHPGAAYLDSGETYTVSRVRLDDKTSSDLRDTVSEAIDGDHLAEDLICPACNTSYDLAADECDCESDVPLKRRRLAMLDSVEAYHDNLKLTAEGDEARHLHDEPNKPVQNTYAERETSIIEFDSERAFELQDADGEPLGTIEYGDYSVLIHTESYKTKYKSGEVDPRATLFEVCGEENCPGIIYLDDDDGRRCSADPEHFPDGRGADSEFIRLGYQYDTQGIRVDLQDLDLSHTLAHGLRVALQYLGGVNIRDLAEYVGEEHVDVFESQEGGADVARLLFEQTGEEFQAFGRAVGLMHDQFDCDCESGCPSCLYQYGCDVRNDQRSFDRERLGDILSGGDVTIRSTANHVIDEQLTD</sequence>
<evidence type="ECO:0000259" key="5">
    <source>
        <dbReference type="PROSITE" id="PS51194"/>
    </source>
</evidence>
<dbReference type="SMART" id="SM00490">
    <property type="entry name" value="HELICc"/>
    <property type="match status" value="1"/>
</dbReference>
<dbReference type="GO" id="GO:0036297">
    <property type="term" value="P:interstrand cross-link repair"/>
    <property type="evidence" value="ECO:0007669"/>
    <property type="project" value="TreeGrafter"/>
</dbReference>
<dbReference type="InterPro" id="IPR011545">
    <property type="entry name" value="DEAD/DEAH_box_helicase_dom"/>
</dbReference>
<dbReference type="InterPro" id="IPR001650">
    <property type="entry name" value="Helicase_C-like"/>
</dbReference>
<keyword evidence="7" id="KW-1185">Reference proteome</keyword>
<reference evidence="6 7" key="1">
    <citation type="journal article" date="2014" name="PLoS Genet.">
        <title>Phylogenetically driven sequencing of extremely halophilic archaea reveals strategies for static and dynamic osmo-response.</title>
        <authorList>
            <person name="Becker E.A."/>
            <person name="Seitzer P.M."/>
            <person name="Tritt A."/>
            <person name="Larsen D."/>
            <person name="Krusor M."/>
            <person name="Yao A.I."/>
            <person name="Wu D."/>
            <person name="Madern D."/>
            <person name="Eisen J.A."/>
            <person name="Darling A.E."/>
            <person name="Facciotti M.T."/>
        </authorList>
    </citation>
    <scope>NUCLEOTIDE SEQUENCE [LARGE SCALE GENOMIC DNA]</scope>
    <source>
        <strain evidence="6 7">DSM 8989</strain>
    </source>
</reference>
<evidence type="ECO:0000259" key="4">
    <source>
        <dbReference type="PROSITE" id="PS51192"/>
    </source>
</evidence>
<dbReference type="PANTHER" id="PTHR47957">
    <property type="entry name" value="ATP-DEPENDENT HELICASE HRQ1"/>
    <property type="match status" value="1"/>
</dbReference>
<dbReference type="Gene3D" id="3.40.50.300">
    <property type="entry name" value="P-loop containing nucleotide triphosphate hydrolases"/>
    <property type="match status" value="2"/>
</dbReference>
<keyword evidence="2" id="KW-0067">ATP-binding</keyword>
<dbReference type="InterPro" id="IPR013087">
    <property type="entry name" value="Znf_C2H2_type"/>
</dbReference>
<dbReference type="GO" id="GO:0005524">
    <property type="term" value="F:ATP binding"/>
    <property type="evidence" value="ECO:0007669"/>
    <property type="project" value="UniProtKB-KW"/>
</dbReference>
<feature type="coiled-coil region" evidence="3">
    <location>
        <begin position="1368"/>
        <end position="1395"/>
    </location>
</feature>
<dbReference type="EMBL" id="AOME01000026">
    <property type="protein sequence ID" value="EMA54705.1"/>
    <property type="molecule type" value="Genomic_DNA"/>
</dbReference>
<dbReference type="Pfam" id="PF00271">
    <property type="entry name" value="Helicase_C"/>
    <property type="match status" value="1"/>
</dbReference>
<keyword evidence="1" id="KW-0547">Nucleotide-binding</keyword>
<name>M0NDE0_9EURY</name>
<gene>
    <name evidence="6" type="ORF">C450_05405</name>
</gene>
<dbReference type="GO" id="GO:0006289">
    <property type="term" value="P:nucleotide-excision repair"/>
    <property type="evidence" value="ECO:0007669"/>
    <property type="project" value="TreeGrafter"/>
</dbReference>
<dbReference type="InterPro" id="IPR027417">
    <property type="entry name" value="P-loop_NTPase"/>
</dbReference>
<organism evidence="6 7">
    <name type="scientific">Halococcus salifodinae DSM 8989</name>
    <dbReference type="NCBI Taxonomy" id="1227456"/>
    <lineage>
        <taxon>Archaea</taxon>
        <taxon>Methanobacteriati</taxon>
        <taxon>Methanobacteriota</taxon>
        <taxon>Stenosarchaea group</taxon>
        <taxon>Halobacteria</taxon>
        <taxon>Halobacteriales</taxon>
        <taxon>Halococcaceae</taxon>
        <taxon>Halococcus</taxon>
    </lineage>
</organism>
<keyword evidence="3" id="KW-0175">Coiled coil</keyword>
<dbReference type="SUPFAM" id="SSF52540">
    <property type="entry name" value="P-loop containing nucleoside triphosphate hydrolases"/>
    <property type="match status" value="2"/>
</dbReference>
<keyword evidence="6" id="KW-0378">Hydrolase</keyword>
<evidence type="ECO:0000256" key="3">
    <source>
        <dbReference type="SAM" id="Coils"/>
    </source>
</evidence>
<keyword evidence="6" id="KW-0347">Helicase</keyword>
<dbReference type="PATRIC" id="fig|1227456.3.peg.1097"/>
<dbReference type="Pfam" id="PF00270">
    <property type="entry name" value="DEAD"/>
    <property type="match status" value="2"/>
</dbReference>
<dbReference type="RefSeq" id="WP_005041009.1">
    <property type="nucleotide sequence ID" value="NZ_AOME01000026.1"/>
</dbReference>
<dbReference type="GO" id="GO:0043138">
    <property type="term" value="F:3'-5' DNA helicase activity"/>
    <property type="evidence" value="ECO:0007669"/>
    <property type="project" value="TreeGrafter"/>
</dbReference>
<dbReference type="GO" id="GO:0003676">
    <property type="term" value="F:nucleic acid binding"/>
    <property type="evidence" value="ECO:0007669"/>
    <property type="project" value="InterPro"/>
</dbReference>
<accession>M0NDE0</accession>
<dbReference type="Proteomes" id="UP000011625">
    <property type="component" value="Unassembled WGS sequence"/>
</dbReference>
<dbReference type="SMART" id="SM00487">
    <property type="entry name" value="DEXDc"/>
    <property type="match status" value="1"/>
</dbReference>
<dbReference type="PROSITE" id="PS51192">
    <property type="entry name" value="HELICASE_ATP_BIND_1"/>
    <property type="match status" value="1"/>
</dbReference>
<evidence type="ECO:0000313" key="6">
    <source>
        <dbReference type="EMBL" id="EMA54705.1"/>
    </source>
</evidence>
<feature type="domain" description="Helicase ATP-binding" evidence="4">
    <location>
        <begin position="95"/>
        <end position="363"/>
    </location>
</feature>
<dbReference type="PANTHER" id="PTHR47957:SF3">
    <property type="entry name" value="ATP-DEPENDENT HELICASE HRQ1"/>
    <property type="match status" value="1"/>
</dbReference>
<dbReference type="InterPro" id="IPR014001">
    <property type="entry name" value="Helicase_ATP-bd"/>
</dbReference>
<evidence type="ECO:0000256" key="2">
    <source>
        <dbReference type="ARBA" id="ARBA00022840"/>
    </source>
</evidence>
<dbReference type="PROSITE" id="PS51194">
    <property type="entry name" value="HELICASE_CTER"/>
    <property type="match status" value="1"/>
</dbReference>
<feature type="domain" description="Helicase C-terminal" evidence="5">
    <location>
        <begin position="1053"/>
        <end position="1217"/>
    </location>
</feature>
<dbReference type="PROSITE" id="PS00028">
    <property type="entry name" value="ZINC_FINGER_C2H2_1"/>
    <property type="match status" value="1"/>
</dbReference>
<comment type="caution">
    <text evidence="6">The sequence shown here is derived from an EMBL/GenBank/DDBJ whole genome shotgun (WGS) entry which is preliminary data.</text>
</comment>
<evidence type="ECO:0000313" key="7">
    <source>
        <dbReference type="Proteomes" id="UP000011625"/>
    </source>
</evidence>